<accession>A0A5J5FA23</accession>
<dbReference type="OrthoDB" id="4598536at2759"/>
<dbReference type="InterPro" id="IPR036397">
    <property type="entry name" value="RNaseH_sf"/>
</dbReference>
<protein>
    <submittedName>
        <fullName evidence="1">Uncharacterized protein</fullName>
    </submittedName>
</protein>
<dbReference type="Proteomes" id="UP000326924">
    <property type="component" value="Unassembled WGS sequence"/>
</dbReference>
<gene>
    <name evidence="1" type="ORF">FN846DRAFT_902161</name>
</gene>
<proteinExistence type="predicted"/>
<comment type="caution">
    <text evidence="1">The sequence shown here is derived from an EMBL/GenBank/DDBJ whole genome shotgun (WGS) entry which is preliminary data.</text>
</comment>
<dbReference type="SUPFAM" id="SSF53098">
    <property type="entry name" value="Ribonuclease H-like"/>
    <property type="match status" value="1"/>
</dbReference>
<dbReference type="InterPro" id="IPR012337">
    <property type="entry name" value="RNaseH-like_sf"/>
</dbReference>
<dbReference type="InParanoid" id="A0A5J5FA23"/>
<dbReference type="AlphaFoldDB" id="A0A5J5FA23"/>
<keyword evidence="2" id="KW-1185">Reference proteome</keyword>
<sequence>MTCGAGQWLLPRIRRAEAELQQLGWITEYRWIPGHKGVPGNEMADQAAARHRTDRAPETNITSLAHYKRKARAYKPPWDSIAAKAPKALASRYYQLRLNKAPTAPDLMWTNRKTDDKCWYCRKAPRQTREHLFKRVRHVA</sequence>
<name>A0A5J5FA23_9PEZI</name>
<dbReference type="Gene3D" id="3.30.420.10">
    <property type="entry name" value="Ribonuclease H-like superfamily/Ribonuclease H"/>
    <property type="match status" value="1"/>
</dbReference>
<dbReference type="EMBL" id="VXIS01000007">
    <property type="protein sequence ID" value="KAA8914250.1"/>
    <property type="molecule type" value="Genomic_DNA"/>
</dbReference>
<dbReference type="GO" id="GO:0003676">
    <property type="term" value="F:nucleic acid binding"/>
    <property type="evidence" value="ECO:0007669"/>
    <property type="project" value="InterPro"/>
</dbReference>
<evidence type="ECO:0000313" key="1">
    <source>
        <dbReference type="EMBL" id="KAA8914250.1"/>
    </source>
</evidence>
<organism evidence="1 2">
    <name type="scientific">Sphaerosporella brunnea</name>
    <dbReference type="NCBI Taxonomy" id="1250544"/>
    <lineage>
        <taxon>Eukaryota</taxon>
        <taxon>Fungi</taxon>
        <taxon>Dikarya</taxon>
        <taxon>Ascomycota</taxon>
        <taxon>Pezizomycotina</taxon>
        <taxon>Pezizomycetes</taxon>
        <taxon>Pezizales</taxon>
        <taxon>Pyronemataceae</taxon>
        <taxon>Sphaerosporella</taxon>
    </lineage>
</organism>
<evidence type="ECO:0000313" key="2">
    <source>
        <dbReference type="Proteomes" id="UP000326924"/>
    </source>
</evidence>
<reference evidence="1 2" key="1">
    <citation type="submission" date="2019-09" db="EMBL/GenBank/DDBJ databases">
        <title>Draft genome of the ectomycorrhizal ascomycete Sphaerosporella brunnea.</title>
        <authorList>
            <consortium name="DOE Joint Genome Institute"/>
            <person name="Benucci G.M."/>
            <person name="Marozzi G."/>
            <person name="Antonielli L."/>
            <person name="Sanchez S."/>
            <person name="Marco P."/>
            <person name="Wang X."/>
            <person name="Falini L.B."/>
            <person name="Barry K."/>
            <person name="Haridas S."/>
            <person name="Lipzen A."/>
            <person name="Labutti K."/>
            <person name="Grigoriev I.V."/>
            <person name="Murat C."/>
            <person name="Martin F."/>
            <person name="Albertini E."/>
            <person name="Donnini D."/>
            <person name="Bonito G."/>
        </authorList>
    </citation>
    <scope>NUCLEOTIDE SEQUENCE [LARGE SCALE GENOMIC DNA]</scope>
    <source>
        <strain evidence="1 2">Sb_GMNB300</strain>
    </source>
</reference>